<keyword evidence="6" id="KW-0812">Transmembrane</keyword>
<evidence type="ECO:0000256" key="1">
    <source>
        <dbReference type="ARBA" id="ARBA00001971"/>
    </source>
</evidence>
<dbReference type="PRINTS" id="PR00465">
    <property type="entry name" value="EP450IV"/>
</dbReference>
<comment type="pathway">
    <text evidence="3">Secondary metabolite biosynthesis; terpenoid biosynthesis.</text>
</comment>
<evidence type="ECO:0000256" key="2">
    <source>
        <dbReference type="ARBA" id="ARBA00004370"/>
    </source>
</evidence>
<evidence type="ECO:0000256" key="5">
    <source>
        <dbReference type="ARBA" id="ARBA00022617"/>
    </source>
</evidence>
<dbReference type="EMBL" id="JARJCN010000005">
    <property type="protein sequence ID" value="KAJ7100873.1"/>
    <property type="molecule type" value="Genomic_DNA"/>
</dbReference>
<dbReference type="InterPro" id="IPR002403">
    <property type="entry name" value="Cyt_P450_E_grp-IV"/>
</dbReference>
<name>A0AAD6UGX8_9AGAR</name>
<keyword evidence="10 13" id="KW-0408">Iron</keyword>
<evidence type="ECO:0000256" key="8">
    <source>
        <dbReference type="ARBA" id="ARBA00022989"/>
    </source>
</evidence>
<feature type="binding site" description="axial binding residue" evidence="13">
    <location>
        <position position="390"/>
    </location>
    <ligand>
        <name>heme</name>
        <dbReference type="ChEBI" id="CHEBI:30413"/>
    </ligand>
    <ligandPart>
        <name>Fe</name>
        <dbReference type="ChEBI" id="CHEBI:18248"/>
    </ligandPart>
</feature>
<dbReference type="GO" id="GO:0016705">
    <property type="term" value="F:oxidoreductase activity, acting on paired donors, with incorporation or reduction of molecular oxygen"/>
    <property type="evidence" value="ECO:0007669"/>
    <property type="project" value="InterPro"/>
</dbReference>
<dbReference type="GO" id="GO:0004497">
    <property type="term" value="F:monooxygenase activity"/>
    <property type="evidence" value="ECO:0007669"/>
    <property type="project" value="UniProtKB-KW"/>
</dbReference>
<dbReference type="Proteomes" id="UP001222325">
    <property type="component" value="Unassembled WGS sequence"/>
</dbReference>
<keyword evidence="11" id="KW-0503">Monooxygenase</keyword>
<keyword evidence="8" id="KW-1133">Transmembrane helix</keyword>
<dbReference type="GO" id="GO:0005506">
    <property type="term" value="F:iron ion binding"/>
    <property type="evidence" value="ECO:0007669"/>
    <property type="project" value="InterPro"/>
</dbReference>
<evidence type="ECO:0000256" key="13">
    <source>
        <dbReference type="PIRSR" id="PIRSR602403-1"/>
    </source>
</evidence>
<dbReference type="SUPFAM" id="SSF48264">
    <property type="entry name" value="Cytochrome P450"/>
    <property type="match status" value="1"/>
</dbReference>
<dbReference type="GO" id="GO:0020037">
    <property type="term" value="F:heme binding"/>
    <property type="evidence" value="ECO:0007669"/>
    <property type="project" value="InterPro"/>
</dbReference>
<evidence type="ECO:0000256" key="9">
    <source>
        <dbReference type="ARBA" id="ARBA00023002"/>
    </source>
</evidence>
<comment type="subcellular location">
    <subcellularLocation>
        <location evidence="2">Membrane</location>
    </subcellularLocation>
</comment>
<dbReference type="Gene3D" id="1.10.630.10">
    <property type="entry name" value="Cytochrome P450"/>
    <property type="match status" value="1"/>
</dbReference>
<keyword evidence="12" id="KW-0472">Membrane</keyword>
<gene>
    <name evidence="14" type="ORF">B0H15DRAFT_944162</name>
</gene>
<keyword evidence="7 13" id="KW-0479">Metal-binding</keyword>
<comment type="cofactor">
    <cofactor evidence="1 13">
        <name>heme</name>
        <dbReference type="ChEBI" id="CHEBI:30413"/>
    </cofactor>
</comment>
<evidence type="ECO:0000313" key="14">
    <source>
        <dbReference type="EMBL" id="KAJ7100873.1"/>
    </source>
</evidence>
<sequence length="405" mass="45329">MPEFLLSEEYGEHEFRWQQVYGPVYSIKGCFGSPRLVVSDPIAAKHILNSPVFEWGPTHRKIANILFGYGNIFLAQGERHRHLRNIMNPWFSAHSVRASLPVIQNIAKKAKFSERTVNIFPSLSDAVLDVIGEAILEYPFDALEGKSKLSGIQRTMIDSATSRTKIALLVDAVLGYLPEPVLSIAAKLPLMRQKRENEASEMDRSFIGQFVQPKYSKTQVGVPDKEIAVHLRTILFAGSDTTASLLGWVLYKLAQMEDFQGDLRTEIQLAARDGPDIDYDKMPLLNAMINEVLRLYTPLPFIDRVATDNCVLPLSQPITTTTGATVSEIPLLKGQRLYLSLGAYNRLTSLWGADAYRFRPSRWLENEPCKGPALGPYASLLTFLGGPTVCLGWRFAYNPAFYATQ</sequence>
<evidence type="ECO:0000256" key="10">
    <source>
        <dbReference type="ARBA" id="ARBA00023004"/>
    </source>
</evidence>
<comment type="caution">
    <text evidence="14">The sequence shown here is derived from an EMBL/GenBank/DDBJ whole genome shotgun (WGS) entry which is preliminary data.</text>
</comment>
<dbReference type="AlphaFoldDB" id="A0AAD6UGX8"/>
<comment type="similarity">
    <text evidence="4">Belongs to the cytochrome P450 family.</text>
</comment>
<evidence type="ECO:0000256" key="11">
    <source>
        <dbReference type="ARBA" id="ARBA00023033"/>
    </source>
</evidence>
<dbReference type="PRINTS" id="PR00385">
    <property type="entry name" value="P450"/>
</dbReference>
<keyword evidence="15" id="KW-1185">Reference proteome</keyword>
<dbReference type="GO" id="GO:0016020">
    <property type="term" value="C:membrane"/>
    <property type="evidence" value="ECO:0007669"/>
    <property type="project" value="UniProtKB-SubCell"/>
</dbReference>
<dbReference type="InterPro" id="IPR036396">
    <property type="entry name" value="Cyt_P450_sf"/>
</dbReference>
<protein>
    <submittedName>
        <fullName evidence="14">Cytochrome P450</fullName>
    </submittedName>
</protein>
<accession>A0AAD6UGX8</accession>
<dbReference type="InterPro" id="IPR050121">
    <property type="entry name" value="Cytochrome_P450_monoxygenase"/>
</dbReference>
<evidence type="ECO:0000313" key="15">
    <source>
        <dbReference type="Proteomes" id="UP001222325"/>
    </source>
</evidence>
<evidence type="ECO:0000256" key="4">
    <source>
        <dbReference type="ARBA" id="ARBA00010617"/>
    </source>
</evidence>
<dbReference type="Pfam" id="PF00067">
    <property type="entry name" value="p450"/>
    <property type="match status" value="1"/>
</dbReference>
<evidence type="ECO:0000256" key="12">
    <source>
        <dbReference type="ARBA" id="ARBA00023136"/>
    </source>
</evidence>
<keyword evidence="5 13" id="KW-0349">Heme</keyword>
<dbReference type="InterPro" id="IPR001128">
    <property type="entry name" value="Cyt_P450"/>
</dbReference>
<proteinExistence type="inferred from homology"/>
<reference evidence="14" key="1">
    <citation type="submission" date="2023-03" db="EMBL/GenBank/DDBJ databases">
        <title>Massive genome expansion in bonnet fungi (Mycena s.s.) driven by repeated elements and novel gene families across ecological guilds.</title>
        <authorList>
            <consortium name="Lawrence Berkeley National Laboratory"/>
            <person name="Harder C.B."/>
            <person name="Miyauchi S."/>
            <person name="Viragh M."/>
            <person name="Kuo A."/>
            <person name="Thoen E."/>
            <person name="Andreopoulos B."/>
            <person name="Lu D."/>
            <person name="Skrede I."/>
            <person name="Drula E."/>
            <person name="Henrissat B."/>
            <person name="Morin E."/>
            <person name="Kohler A."/>
            <person name="Barry K."/>
            <person name="LaButti K."/>
            <person name="Morin E."/>
            <person name="Salamov A."/>
            <person name="Lipzen A."/>
            <person name="Mereny Z."/>
            <person name="Hegedus B."/>
            <person name="Baldrian P."/>
            <person name="Stursova M."/>
            <person name="Weitz H."/>
            <person name="Taylor A."/>
            <person name="Grigoriev I.V."/>
            <person name="Nagy L.G."/>
            <person name="Martin F."/>
            <person name="Kauserud H."/>
        </authorList>
    </citation>
    <scope>NUCLEOTIDE SEQUENCE</scope>
    <source>
        <strain evidence="14">CBHHK173m</strain>
    </source>
</reference>
<dbReference type="PANTHER" id="PTHR24305:SF166">
    <property type="entry name" value="CYTOCHROME P450 12A4, MITOCHONDRIAL-RELATED"/>
    <property type="match status" value="1"/>
</dbReference>
<keyword evidence="9" id="KW-0560">Oxidoreductase</keyword>
<organism evidence="14 15">
    <name type="scientific">Mycena belliarum</name>
    <dbReference type="NCBI Taxonomy" id="1033014"/>
    <lineage>
        <taxon>Eukaryota</taxon>
        <taxon>Fungi</taxon>
        <taxon>Dikarya</taxon>
        <taxon>Basidiomycota</taxon>
        <taxon>Agaricomycotina</taxon>
        <taxon>Agaricomycetes</taxon>
        <taxon>Agaricomycetidae</taxon>
        <taxon>Agaricales</taxon>
        <taxon>Marasmiineae</taxon>
        <taxon>Mycenaceae</taxon>
        <taxon>Mycena</taxon>
    </lineage>
</organism>
<dbReference type="PANTHER" id="PTHR24305">
    <property type="entry name" value="CYTOCHROME P450"/>
    <property type="match status" value="1"/>
</dbReference>
<evidence type="ECO:0000256" key="7">
    <source>
        <dbReference type="ARBA" id="ARBA00022723"/>
    </source>
</evidence>
<evidence type="ECO:0000256" key="6">
    <source>
        <dbReference type="ARBA" id="ARBA00022692"/>
    </source>
</evidence>
<evidence type="ECO:0000256" key="3">
    <source>
        <dbReference type="ARBA" id="ARBA00004721"/>
    </source>
</evidence>